<dbReference type="RefSeq" id="XP_017993690.1">
    <property type="nucleotide sequence ID" value="XM_018137985.1"/>
</dbReference>
<dbReference type="OrthoDB" id="283424at2759"/>
<feature type="region of interest" description="Disordered" evidence="1">
    <location>
        <begin position="13"/>
        <end position="37"/>
    </location>
</feature>
<dbReference type="InterPro" id="IPR019349">
    <property type="entry name" value="Ribosomal_mS35_mit"/>
</dbReference>
<keyword evidence="4" id="KW-1185">Reference proteome</keyword>
<evidence type="ECO:0000259" key="2">
    <source>
        <dbReference type="Pfam" id="PF10213"/>
    </source>
</evidence>
<evidence type="ECO:0000313" key="4">
    <source>
        <dbReference type="Proteomes" id="UP000037751"/>
    </source>
</evidence>
<feature type="compositionally biased region" description="Basic and acidic residues" evidence="1">
    <location>
        <begin position="26"/>
        <end position="37"/>
    </location>
</feature>
<dbReference type="AlphaFoldDB" id="A0A0M8MQ26"/>
<dbReference type="Proteomes" id="UP000037751">
    <property type="component" value="Unassembled WGS sequence"/>
</dbReference>
<dbReference type="GO" id="GO:0032543">
    <property type="term" value="P:mitochondrial translation"/>
    <property type="evidence" value="ECO:0007669"/>
    <property type="project" value="InterPro"/>
</dbReference>
<dbReference type="Pfam" id="PF10213">
    <property type="entry name" value="MRP-S28"/>
    <property type="match status" value="1"/>
</dbReference>
<dbReference type="EMBL" id="LGAV01000001">
    <property type="protein sequence ID" value="KOS16058.1"/>
    <property type="molecule type" value="Genomic_DNA"/>
</dbReference>
<dbReference type="GeneID" id="28729861"/>
<dbReference type="VEuPathDB" id="FungiDB:Malapachy_3517"/>
<dbReference type="STRING" id="77020.A0A0M8MQ26"/>
<dbReference type="PANTHER" id="PTHR13490:SF0">
    <property type="entry name" value="SMALL RIBOSOMAL SUBUNIT PROTEIN MS35"/>
    <property type="match status" value="1"/>
</dbReference>
<dbReference type="GO" id="GO:0003735">
    <property type="term" value="F:structural constituent of ribosome"/>
    <property type="evidence" value="ECO:0007669"/>
    <property type="project" value="InterPro"/>
</dbReference>
<name>A0A0M8MQ26_9BASI</name>
<proteinExistence type="predicted"/>
<protein>
    <recommendedName>
        <fullName evidence="2">Small ribosomal subunit protein mS35 mitochondrial conserved domain-containing protein</fullName>
    </recommendedName>
</protein>
<organism evidence="3 4">
    <name type="scientific">Malassezia pachydermatis</name>
    <dbReference type="NCBI Taxonomy" id="77020"/>
    <lineage>
        <taxon>Eukaryota</taxon>
        <taxon>Fungi</taxon>
        <taxon>Dikarya</taxon>
        <taxon>Basidiomycota</taxon>
        <taxon>Ustilaginomycotina</taxon>
        <taxon>Malasseziomycetes</taxon>
        <taxon>Malasseziales</taxon>
        <taxon>Malasseziaceae</taxon>
        <taxon>Malassezia</taxon>
    </lineage>
</organism>
<sequence length="249" mass="28539">MWARTAIAQAPRSMRARSVHTTSRLLQRDRRERELTPERSLDLNMMGQFQFDDVPTFGHMRLQKQREMLAYYRLMANEFPKLKDLHEPFQPPAASSFLTFKFTHYQGEEHPDASKVVLTLPVRDLFQSKALTSMAAKHKFLLLAGPRWQPPTASLVERWNAAKQSGDKTWEALASESDLGTVKIASKTYPNESQNMKWCSDVLDKMVSEANAEPSFADVPLDVRPYVKRTSRGGRTPRPTKADFPAEWL</sequence>
<dbReference type="InterPro" id="IPR039848">
    <property type="entry name" value="Ribosomal_mS35_mt"/>
</dbReference>
<feature type="domain" description="Small ribosomal subunit protein mS35 mitochondrial conserved" evidence="2">
    <location>
        <begin position="88"/>
        <end position="248"/>
    </location>
</feature>
<evidence type="ECO:0000256" key="1">
    <source>
        <dbReference type="SAM" id="MobiDB-lite"/>
    </source>
</evidence>
<dbReference type="PANTHER" id="PTHR13490">
    <property type="entry name" value="MITOCHONDRIAL 28S RIBOSOMAL PROTEIN S28"/>
    <property type="match status" value="1"/>
</dbReference>
<dbReference type="GO" id="GO:0005763">
    <property type="term" value="C:mitochondrial small ribosomal subunit"/>
    <property type="evidence" value="ECO:0007669"/>
    <property type="project" value="TreeGrafter"/>
</dbReference>
<evidence type="ECO:0000313" key="3">
    <source>
        <dbReference type="EMBL" id="KOS16058.1"/>
    </source>
</evidence>
<gene>
    <name evidence="3" type="ORF">Malapachy_3517</name>
</gene>
<comment type="caution">
    <text evidence="3">The sequence shown here is derived from an EMBL/GenBank/DDBJ whole genome shotgun (WGS) entry which is preliminary data.</text>
</comment>
<reference evidence="3 4" key="1">
    <citation type="submission" date="2015-07" db="EMBL/GenBank/DDBJ databases">
        <title>Draft Genome Sequence of Malassezia furfur CBS1878 and Malassezia pachydermatis CBS1879.</title>
        <authorList>
            <person name="Triana S."/>
            <person name="Ohm R."/>
            <person name="Gonzalez A."/>
            <person name="DeCock H."/>
            <person name="Restrepo S."/>
            <person name="Celis A."/>
        </authorList>
    </citation>
    <scope>NUCLEOTIDE SEQUENCE [LARGE SCALE GENOMIC DNA]</scope>
    <source>
        <strain evidence="3 4">CBS 1879</strain>
    </source>
</reference>
<accession>A0A0M8MQ26</accession>
<feature type="region of interest" description="Disordered" evidence="1">
    <location>
        <begin position="228"/>
        <end position="249"/>
    </location>
</feature>